<evidence type="ECO:0000259" key="2">
    <source>
        <dbReference type="Pfam" id="PF01755"/>
    </source>
</evidence>
<reference evidence="3" key="1">
    <citation type="submission" date="2021-02" db="EMBL/GenBank/DDBJ databases">
        <authorList>
            <person name="Nowell W R."/>
        </authorList>
    </citation>
    <scope>NUCLEOTIDE SEQUENCE</scope>
</reference>
<organism evidence="3 4">
    <name type="scientific">Rotaria magnacalcarata</name>
    <dbReference type="NCBI Taxonomy" id="392030"/>
    <lineage>
        <taxon>Eukaryota</taxon>
        <taxon>Metazoa</taxon>
        <taxon>Spiralia</taxon>
        <taxon>Gnathifera</taxon>
        <taxon>Rotifera</taxon>
        <taxon>Eurotatoria</taxon>
        <taxon>Bdelloidea</taxon>
        <taxon>Philodinida</taxon>
        <taxon>Philodinidae</taxon>
        <taxon>Rotaria</taxon>
    </lineage>
</organism>
<dbReference type="Proteomes" id="UP000663834">
    <property type="component" value="Unassembled WGS sequence"/>
</dbReference>
<keyword evidence="1" id="KW-0472">Membrane</keyword>
<dbReference type="Pfam" id="PF01755">
    <property type="entry name" value="Glyco_transf_25"/>
    <property type="match status" value="1"/>
</dbReference>
<keyword evidence="1" id="KW-1133">Transmembrane helix</keyword>
<dbReference type="AlphaFoldDB" id="A0A815WYF9"/>
<evidence type="ECO:0000313" key="4">
    <source>
        <dbReference type="Proteomes" id="UP000663834"/>
    </source>
</evidence>
<dbReference type="InterPro" id="IPR002654">
    <property type="entry name" value="Glyco_trans_25"/>
</dbReference>
<evidence type="ECO:0000256" key="1">
    <source>
        <dbReference type="SAM" id="Phobius"/>
    </source>
</evidence>
<proteinExistence type="predicted"/>
<dbReference type="OrthoDB" id="10021867at2759"/>
<feature type="transmembrane region" description="Helical" evidence="1">
    <location>
        <begin position="12"/>
        <end position="34"/>
    </location>
</feature>
<accession>A0A815WYF9</accession>
<feature type="domain" description="Glycosyl transferase family 25" evidence="2">
    <location>
        <begin position="69"/>
        <end position="242"/>
    </location>
</feature>
<dbReference type="CDD" id="cd06532">
    <property type="entry name" value="Glyco_transf_25"/>
    <property type="match status" value="1"/>
</dbReference>
<sequence>MMMFNRRYSKTLYRFFILILLSSIYLLKDLLLTLKIDSSFNPTHIITPFEQSLLFPVYGRIKYLGKASRIFIINLPSRPDRRTESIALMQTLDLQASIVPAYSIHSPDILILNRNRNSLFFKLTELACWASHMRVWITIVNKTFSENCNTWSIIFEDDIDLEIDLPYIIQTIPYPIWNHADLIYLGHCANPPGKLIYETSKHMYRIHQALHPSCTHAYIIRSDAAKKLVKLLSKPSRPIDDSIIKLVNDRQLVAYSIHPPLAIQKAVSKTNPSDVNKTNRQSWIYRIRFAIYTFLHWWNGVKIHNKLQKSAFARANLTKAKSWRLKYEKEIWKNYF</sequence>
<gene>
    <name evidence="3" type="ORF">KQP761_LOCUS17620</name>
</gene>
<protein>
    <recommendedName>
        <fullName evidence="2">Glycosyl transferase family 25 domain-containing protein</fullName>
    </recommendedName>
</protein>
<dbReference type="EMBL" id="CAJNOW010008950">
    <property type="protein sequence ID" value="CAF1550586.1"/>
    <property type="molecule type" value="Genomic_DNA"/>
</dbReference>
<comment type="caution">
    <text evidence="3">The sequence shown here is derived from an EMBL/GenBank/DDBJ whole genome shotgun (WGS) entry which is preliminary data.</text>
</comment>
<keyword evidence="1" id="KW-0812">Transmembrane</keyword>
<evidence type="ECO:0000313" key="3">
    <source>
        <dbReference type="EMBL" id="CAF1550586.1"/>
    </source>
</evidence>
<name>A0A815WYF9_9BILA</name>